<proteinExistence type="inferred from homology"/>
<dbReference type="InterPro" id="IPR002772">
    <property type="entry name" value="Glyco_hydro_3_C"/>
</dbReference>
<comment type="caution">
    <text evidence="4">The sequence shown here is derived from an EMBL/GenBank/DDBJ whole genome shotgun (WGS) entry which is preliminary data.</text>
</comment>
<sequence>EHTQTVWSALKSAYDKDHIKYSPGLEYSRDKSKNGFTSAIEAAKDADVILFVGGEEAILSGEAHSRANLNLPGIQEELIHELAKTGKPIVLVVMAGRPITVGNIINDIDALVMAWHPGTMGGPALVDVLSGAISPSGRLPVTWPKTAAQAPI</sequence>
<feature type="domain" description="Glycoside hydrolase family 3 C-terminal" evidence="3">
    <location>
        <begin position="4"/>
        <end position="151"/>
    </location>
</feature>
<accession>A0A2T4DCL4</accession>
<evidence type="ECO:0000313" key="4">
    <source>
        <dbReference type="EMBL" id="PTB91508.1"/>
    </source>
</evidence>
<reference evidence="4 5" key="1">
    <citation type="submission" date="2018-03" db="EMBL/GenBank/DDBJ databases">
        <title>Cross-interface Injection: A General Nanoliter Liquid Handling Method Applied to Single Cells Genome Amplification Automated Nanoliter Liquid Handling Applied to Single Cell Multiple Displacement Amplification.</title>
        <authorList>
            <person name="Yun J."/>
            <person name="Xu P."/>
            <person name="Xu J."/>
            <person name="Dai X."/>
            <person name="Wang Y."/>
            <person name="Zheng X."/>
            <person name="Cao C."/>
            <person name="Yi Q."/>
            <person name="Zhu Y."/>
            <person name="Wang L."/>
            <person name="Dong Z."/>
            <person name="Huang Y."/>
            <person name="Huang L."/>
            <person name="Du W."/>
        </authorList>
    </citation>
    <scope>NUCLEOTIDE SEQUENCE [LARGE SCALE GENOMIC DNA]</scope>
    <source>
        <strain evidence="4 5">Z-D1-2</strain>
    </source>
</reference>
<evidence type="ECO:0000256" key="2">
    <source>
        <dbReference type="ARBA" id="ARBA00022801"/>
    </source>
</evidence>
<dbReference type="GO" id="GO:0046556">
    <property type="term" value="F:alpha-L-arabinofuranosidase activity"/>
    <property type="evidence" value="ECO:0007669"/>
    <property type="project" value="TreeGrafter"/>
</dbReference>
<dbReference type="Proteomes" id="UP000240608">
    <property type="component" value="Unassembled WGS sequence"/>
</dbReference>
<keyword evidence="2 4" id="KW-0378">Hydrolase</keyword>
<name>A0A2T4DCL4_9BACT</name>
<dbReference type="EMBL" id="PYVU01000361">
    <property type="protein sequence ID" value="PTB91508.1"/>
    <property type="molecule type" value="Genomic_DNA"/>
</dbReference>
<dbReference type="GO" id="GO:0031222">
    <property type="term" value="P:arabinan catabolic process"/>
    <property type="evidence" value="ECO:0007669"/>
    <property type="project" value="TreeGrafter"/>
</dbReference>
<dbReference type="PANTHER" id="PTHR42721">
    <property type="entry name" value="SUGAR HYDROLASE-RELATED"/>
    <property type="match status" value="1"/>
</dbReference>
<evidence type="ECO:0000256" key="1">
    <source>
        <dbReference type="ARBA" id="ARBA00005336"/>
    </source>
</evidence>
<evidence type="ECO:0000313" key="5">
    <source>
        <dbReference type="Proteomes" id="UP000240608"/>
    </source>
</evidence>
<dbReference type="SUPFAM" id="SSF52279">
    <property type="entry name" value="Beta-D-glucan exohydrolase, C-terminal domain"/>
    <property type="match status" value="1"/>
</dbReference>
<dbReference type="GO" id="GO:0009044">
    <property type="term" value="F:xylan 1,4-beta-xylosidase activity"/>
    <property type="evidence" value="ECO:0007669"/>
    <property type="project" value="InterPro"/>
</dbReference>
<gene>
    <name evidence="4" type="ORF">C9994_15425</name>
</gene>
<dbReference type="InterPro" id="IPR044993">
    <property type="entry name" value="BXL"/>
</dbReference>
<dbReference type="AlphaFoldDB" id="A0A2T4DCL4"/>
<organism evidence="4 5">
    <name type="scientific">Marivirga lumbricoides</name>
    <dbReference type="NCBI Taxonomy" id="1046115"/>
    <lineage>
        <taxon>Bacteria</taxon>
        <taxon>Pseudomonadati</taxon>
        <taxon>Bacteroidota</taxon>
        <taxon>Cytophagia</taxon>
        <taxon>Cytophagales</taxon>
        <taxon>Marivirgaceae</taxon>
        <taxon>Marivirga</taxon>
    </lineage>
</organism>
<evidence type="ECO:0000259" key="3">
    <source>
        <dbReference type="Pfam" id="PF01915"/>
    </source>
</evidence>
<dbReference type="PANTHER" id="PTHR42721:SF3">
    <property type="entry name" value="BETA-D-XYLOSIDASE 5-RELATED"/>
    <property type="match status" value="1"/>
</dbReference>
<dbReference type="InterPro" id="IPR036881">
    <property type="entry name" value="Glyco_hydro_3_C_sf"/>
</dbReference>
<dbReference type="GO" id="GO:0045493">
    <property type="term" value="P:xylan catabolic process"/>
    <property type="evidence" value="ECO:0007669"/>
    <property type="project" value="InterPro"/>
</dbReference>
<protein>
    <submittedName>
        <fullName evidence="4">Glycosyl hydrolase</fullName>
    </submittedName>
</protein>
<dbReference type="Gene3D" id="3.40.50.1700">
    <property type="entry name" value="Glycoside hydrolase family 3 C-terminal domain"/>
    <property type="match status" value="1"/>
</dbReference>
<feature type="non-terminal residue" evidence="4">
    <location>
        <position position="1"/>
    </location>
</feature>
<comment type="similarity">
    <text evidence="1">Belongs to the glycosyl hydrolase 3 family.</text>
</comment>
<dbReference type="Pfam" id="PF01915">
    <property type="entry name" value="Glyco_hydro_3_C"/>
    <property type="match status" value="1"/>
</dbReference>